<dbReference type="Proteomes" id="UP001497444">
    <property type="component" value="Unassembled WGS sequence"/>
</dbReference>
<accession>A0ABP0VB58</accession>
<dbReference type="InterPro" id="IPR029044">
    <property type="entry name" value="Nucleotide-diphossugar_trans"/>
</dbReference>
<keyword evidence="3" id="KW-1185">Reference proteome</keyword>
<feature type="non-terminal residue" evidence="2">
    <location>
        <position position="106"/>
    </location>
</feature>
<sequence length="106" mass="12013">DRDLIHHVAKKKIPFVDTNGQIVKPDKPNGIKLEKFVFDVFEFTDKFVVWEVLREDEFSPLKNGEGSDKDTPTTARQSVYNLHQRFVLNAGGNFVDENGAIVPLIA</sequence>
<proteinExistence type="inferred from homology"/>
<evidence type="ECO:0000313" key="3">
    <source>
        <dbReference type="Proteomes" id="UP001497444"/>
    </source>
</evidence>
<evidence type="ECO:0000256" key="1">
    <source>
        <dbReference type="ARBA" id="ARBA00010401"/>
    </source>
</evidence>
<protein>
    <submittedName>
        <fullName evidence="2">Uncharacterized protein</fullName>
    </submittedName>
</protein>
<dbReference type="Gene3D" id="3.90.550.10">
    <property type="entry name" value="Spore Coat Polysaccharide Biosynthesis Protein SpsA, Chain A"/>
    <property type="match status" value="1"/>
</dbReference>
<feature type="non-terminal residue" evidence="2">
    <location>
        <position position="1"/>
    </location>
</feature>
<dbReference type="PANTHER" id="PTHR11952">
    <property type="entry name" value="UDP- GLUCOSE PYROPHOSPHORYLASE"/>
    <property type="match status" value="1"/>
</dbReference>
<comment type="similarity">
    <text evidence="1">Belongs to the UDPGP type 1 family.</text>
</comment>
<dbReference type="EMBL" id="CAXAQS010000445">
    <property type="protein sequence ID" value="CAK9251675.1"/>
    <property type="molecule type" value="Genomic_DNA"/>
</dbReference>
<reference evidence="2" key="1">
    <citation type="submission" date="2024-02" db="EMBL/GenBank/DDBJ databases">
        <authorList>
            <consortium name="ELIXIR-Norway"/>
            <consortium name="Elixir Norway"/>
        </authorList>
    </citation>
    <scope>NUCLEOTIDE SEQUENCE</scope>
</reference>
<evidence type="ECO:0000313" key="2">
    <source>
        <dbReference type="EMBL" id="CAK9251675.1"/>
    </source>
</evidence>
<name>A0ABP0VB58_9BRYO</name>
<gene>
    <name evidence="2" type="ORF">CSSPJE1EN1_LOCUS27053</name>
</gene>
<dbReference type="PANTHER" id="PTHR11952:SF2">
    <property type="entry name" value="LD24639P"/>
    <property type="match status" value="1"/>
</dbReference>
<organism evidence="2 3">
    <name type="scientific">Sphagnum jensenii</name>
    <dbReference type="NCBI Taxonomy" id="128206"/>
    <lineage>
        <taxon>Eukaryota</taxon>
        <taxon>Viridiplantae</taxon>
        <taxon>Streptophyta</taxon>
        <taxon>Embryophyta</taxon>
        <taxon>Bryophyta</taxon>
        <taxon>Sphagnophytina</taxon>
        <taxon>Sphagnopsida</taxon>
        <taxon>Sphagnales</taxon>
        <taxon>Sphagnaceae</taxon>
        <taxon>Sphagnum</taxon>
    </lineage>
</organism>
<dbReference type="InterPro" id="IPR039741">
    <property type="entry name" value="UDP-sugar_pyrophosphorylase"/>
</dbReference>
<dbReference type="SUPFAM" id="SSF53448">
    <property type="entry name" value="Nucleotide-diphospho-sugar transferases"/>
    <property type="match status" value="1"/>
</dbReference>
<comment type="caution">
    <text evidence="2">The sequence shown here is derived from an EMBL/GenBank/DDBJ whole genome shotgun (WGS) entry which is preliminary data.</text>
</comment>